<dbReference type="RefSeq" id="WP_111350607.1">
    <property type="nucleotide sequence ID" value="NZ_QLII01000001.1"/>
</dbReference>
<dbReference type="OrthoDB" id="128043at2"/>
<keyword evidence="1" id="KW-0472">Membrane</keyword>
<evidence type="ECO:0000313" key="2">
    <source>
        <dbReference type="EMBL" id="RAI78616.1"/>
    </source>
</evidence>
<comment type="caution">
    <text evidence="2">The sequence shown here is derived from an EMBL/GenBank/DDBJ whole genome shotgun (WGS) entry which is preliminary data.</text>
</comment>
<sequence length="567" mass="61465">MNLTVSNKRIPSRVIRLALFYSLILSFTHSLIATAHVGSSGVIVQKQVGKYQLLISIKPPDVVPGTAIVTVFVEQGRASSIGARPIYFRSGDKGAPTHDILKPVGDNRYEGDLWLMESGSSSIELSIDGPDGKQQVVVPVVAMATALRTMPEGTGFGLAVMGLLLVVMLITIIGASNSDGVLTPGQKAPATLGRRRLVGMGVGLAVIALILTGWRSWWASTAEDYRDVQLYRPTPINTSVRIANAQRQLTIQFDTTGFGTGRRTRRLFSFLLPDHGKLMHAFLVRTPGLDAFAHLHPNRRDSLDYESALPPLPGGKYLLYADVVYRSGFAETLTDTVEIPSLKITAEAAANAKPTDPDDSWLVTEPMGVKASAVNIPHLDNDMVVCGKPGASMKLADGSSMIWMDKPSQILEAGKLYSLKFAVADAQGKAASLEPYLGMGGHAAILRSDGSVYIHLHPVGTYSMAAEGSLVNRIADTTRTFHYPNAARFKDSIDTYVAKLKTLPEAEKNKLLVASMPGMSHAMKINNMVEFPYAFPRAGHYRIWVQVKRKGQVLTGVFDTQVNEPLL</sequence>
<accession>A0A327NX54</accession>
<dbReference type="EMBL" id="QLII01000001">
    <property type="protein sequence ID" value="RAI78616.1"/>
    <property type="molecule type" value="Genomic_DNA"/>
</dbReference>
<dbReference type="AlphaFoldDB" id="A0A327NX54"/>
<evidence type="ECO:0000313" key="3">
    <source>
        <dbReference type="Proteomes" id="UP000249016"/>
    </source>
</evidence>
<protein>
    <submittedName>
        <fullName evidence="2">Uncharacterized protein</fullName>
    </submittedName>
</protein>
<reference evidence="2 3" key="1">
    <citation type="submission" date="2018-06" db="EMBL/GenBank/DDBJ databases">
        <title>Spirosoma sp. HMF3257 Genome sequencing and assembly.</title>
        <authorList>
            <person name="Kang H."/>
            <person name="Cha I."/>
            <person name="Kim H."/>
            <person name="Kang J."/>
            <person name="Joh K."/>
        </authorList>
    </citation>
    <scope>NUCLEOTIDE SEQUENCE [LARGE SCALE GENOMIC DNA]</scope>
    <source>
        <strain evidence="2 3">HMF3257</strain>
    </source>
</reference>
<organism evidence="2 3">
    <name type="scientific">Spirosoma telluris</name>
    <dbReference type="NCBI Taxonomy" id="2183553"/>
    <lineage>
        <taxon>Bacteria</taxon>
        <taxon>Pseudomonadati</taxon>
        <taxon>Bacteroidota</taxon>
        <taxon>Cytophagia</taxon>
        <taxon>Cytophagales</taxon>
        <taxon>Cytophagaceae</taxon>
        <taxon>Spirosoma</taxon>
    </lineage>
</organism>
<feature type="transmembrane region" description="Helical" evidence="1">
    <location>
        <begin position="197"/>
        <end position="218"/>
    </location>
</feature>
<keyword evidence="3" id="KW-1185">Reference proteome</keyword>
<gene>
    <name evidence="2" type="ORF">HMF3257_26090</name>
</gene>
<keyword evidence="1" id="KW-1133">Transmembrane helix</keyword>
<proteinExistence type="predicted"/>
<dbReference type="Proteomes" id="UP000249016">
    <property type="component" value="Unassembled WGS sequence"/>
</dbReference>
<evidence type="ECO:0000256" key="1">
    <source>
        <dbReference type="SAM" id="Phobius"/>
    </source>
</evidence>
<keyword evidence="1" id="KW-0812">Transmembrane</keyword>
<feature type="transmembrane region" description="Helical" evidence="1">
    <location>
        <begin position="156"/>
        <end position="176"/>
    </location>
</feature>
<name>A0A327NX54_9BACT</name>